<dbReference type="GO" id="GO:0022857">
    <property type="term" value="F:transmembrane transporter activity"/>
    <property type="evidence" value="ECO:0007669"/>
    <property type="project" value="InterPro"/>
</dbReference>
<feature type="transmembrane region" description="Helical" evidence="8">
    <location>
        <begin position="109"/>
        <end position="129"/>
    </location>
</feature>
<dbReference type="GO" id="GO:0033214">
    <property type="term" value="P:siderophore-iron import into cell"/>
    <property type="evidence" value="ECO:0007669"/>
    <property type="project" value="TreeGrafter"/>
</dbReference>
<dbReference type="Pfam" id="PF01032">
    <property type="entry name" value="FecCD"/>
    <property type="match status" value="1"/>
</dbReference>
<sequence>MSSAVPSARSVVPPPIRTGRPAVRRTAALLVLVVVLVLAFAASLAFGSRWLGPGALWHALTANNGSDPDVIVRSLRFPRTVVAVLIGVGLGVAGTLMQGHTRNALAEPGIFGVSSGAAFAVVLGLQIGLVESVSSTVWVALVGALVATFGVQRLASRGNGASPVGLALTGAAVAAMLGALTSAIVLLDANTLDGYRFWAVGSVAGRGLDVAGQVLPFAAVGLILALINARDLDLLALGDDVAAGLGLSIRRARLVGLVAIGLLTAAGVAACGPIGFLGLLAGHVARRIFGARNTWLIPGAAVIGGTALVLADLVGRLVGGAGEVQAGVVLGIVGAPLFVIVVRRRAVAL</sequence>
<dbReference type="SUPFAM" id="SSF81345">
    <property type="entry name" value="ABC transporter involved in vitamin B12 uptake, BtuC"/>
    <property type="match status" value="1"/>
</dbReference>
<feature type="transmembrane region" description="Helical" evidence="8">
    <location>
        <begin position="324"/>
        <end position="342"/>
    </location>
</feature>
<evidence type="ECO:0000256" key="2">
    <source>
        <dbReference type="ARBA" id="ARBA00007935"/>
    </source>
</evidence>
<feature type="transmembrane region" description="Helical" evidence="8">
    <location>
        <begin position="258"/>
        <end position="282"/>
    </location>
</feature>
<reference evidence="9 10" key="1">
    <citation type="submission" date="2019-02" db="EMBL/GenBank/DDBJ databases">
        <title>Kribbella capetownensis sp. nov. and Kribbella speibonae sp. nov., isolated from soil.</title>
        <authorList>
            <person name="Curtis S.M."/>
            <person name="Norton I."/>
            <person name="Everest G.J."/>
            <person name="Meyers P.R."/>
        </authorList>
    </citation>
    <scope>NUCLEOTIDE SEQUENCE [LARGE SCALE GENOMIC DNA]</scope>
    <source>
        <strain evidence="9 10">NRRL B-24813</strain>
    </source>
</reference>
<evidence type="ECO:0000256" key="8">
    <source>
        <dbReference type="SAM" id="Phobius"/>
    </source>
</evidence>
<comment type="similarity">
    <text evidence="2">Belongs to the binding-protein-dependent transport system permease family. FecCD subfamily.</text>
</comment>
<dbReference type="Gene3D" id="1.10.3470.10">
    <property type="entry name" value="ABC transporter involved in vitamin B12 uptake, BtuC"/>
    <property type="match status" value="1"/>
</dbReference>
<gene>
    <name evidence="9" type="ORF">E0H73_19725</name>
</gene>
<dbReference type="RefSeq" id="WP_131358363.1">
    <property type="nucleotide sequence ID" value="NZ_SJKB01000006.1"/>
</dbReference>
<dbReference type="CDD" id="cd06550">
    <property type="entry name" value="TM_ABC_iron-siderophores_like"/>
    <property type="match status" value="1"/>
</dbReference>
<keyword evidence="10" id="KW-1185">Reference proteome</keyword>
<evidence type="ECO:0000256" key="7">
    <source>
        <dbReference type="ARBA" id="ARBA00023136"/>
    </source>
</evidence>
<comment type="subcellular location">
    <subcellularLocation>
        <location evidence="1">Cell membrane</location>
        <topology evidence="1">Multi-pass membrane protein</topology>
    </subcellularLocation>
</comment>
<feature type="transmembrane region" description="Helical" evidence="8">
    <location>
        <begin position="27"/>
        <end position="47"/>
    </location>
</feature>
<accession>A0A4R0KLU0</accession>
<feature type="transmembrane region" description="Helical" evidence="8">
    <location>
        <begin position="77"/>
        <end position="97"/>
    </location>
</feature>
<dbReference type="InterPro" id="IPR000522">
    <property type="entry name" value="ABC_transptr_permease_BtuC"/>
</dbReference>
<dbReference type="PANTHER" id="PTHR30472">
    <property type="entry name" value="FERRIC ENTEROBACTIN TRANSPORT SYSTEM PERMEASE PROTEIN"/>
    <property type="match status" value="1"/>
</dbReference>
<keyword evidence="7 8" id="KW-0472">Membrane</keyword>
<organism evidence="9 10">
    <name type="scientific">Kribbella pittospori</name>
    <dbReference type="NCBI Taxonomy" id="722689"/>
    <lineage>
        <taxon>Bacteria</taxon>
        <taxon>Bacillati</taxon>
        <taxon>Actinomycetota</taxon>
        <taxon>Actinomycetes</taxon>
        <taxon>Propionibacteriales</taxon>
        <taxon>Kribbellaceae</taxon>
        <taxon>Kribbella</taxon>
    </lineage>
</organism>
<dbReference type="PANTHER" id="PTHR30472:SF1">
    <property type="entry name" value="FE(3+) DICITRATE TRANSPORT SYSTEM PERMEASE PROTEIN FECC-RELATED"/>
    <property type="match status" value="1"/>
</dbReference>
<keyword evidence="4" id="KW-1003">Cell membrane</keyword>
<evidence type="ECO:0000256" key="3">
    <source>
        <dbReference type="ARBA" id="ARBA00022448"/>
    </source>
</evidence>
<dbReference type="FunFam" id="1.10.3470.10:FF:000001">
    <property type="entry name" value="Vitamin B12 ABC transporter permease BtuC"/>
    <property type="match status" value="1"/>
</dbReference>
<keyword evidence="5 8" id="KW-0812">Transmembrane</keyword>
<feature type="transmembrane region" description="Helical" evidence="8">
    <location>
        <begin position="135"/>
        <end position="152"/>
    </location>
</feature>
<evidence type="ECO:0000256" key="6">
    <source>
        <dbReference type="ARBA" id="ARBA00022989"/>
    </source>
</evidence>
<evidence type="ECO:0000256" key="5">
    <source>
        <dbReference type="ARBA" id="ARBA00022692"/>
    </source>
</evidence>
<evidence type="ECO:0000256" key="4">
    <source>
        <dbReference type="ARBA" id="ARBA00022475"/>
    </source>
</evidence>
<protein>
    <submittedName>
        <fullName evidence="9">Iron ABC transporter permease</fullName>
    </submittedName>
</protein>
<comment type="caution">
    <text evidence="9">The sequence shown here is derived from an EMBL/GenBank/DDBJ whole genome shotgun (WGS) entry which is preliminary data.</text>
</comment>
<dbReference type="GO" id="GO:0005886">
    <property type="term" value="C:plasma membrane"/>
    <property type="evidence" value="ECO:0007669"/>
    <property type="project" value="UniProtKB-SubCell"/>
</dbReference>
<name>A0A4R0KLU0_9ACTN</name>
<feature type="transmembrane region" description="Helical" evidence="8">
    <location>
        <begin position="294"/>
        <end position="318"/>
    </location>
</feature>
<evidence type="ECO:0000313" key="9">
    <source>
        <dbReference type="EMBL" id="TCC60194.1"/>
    </source>
</evidence>
<evidence type="ECO:0000313" key="10">
    <source>
        <dbReference type="Proteomes" id="UP000291144"/>
    </source>
</evidence>
<feature type="transmembrane region" description="Helical" evidence="8">
    <location>
        <begin position="164"/>
        <end position="187"/>
    </location>
</feature>
<dbReference type="AlphaFoldDB" id="A0A4R0KLU0"/>
<dbReference type="InterPro" id="IPR037294">
    <property type="entry name" value="ABC_BtuC-like"/>
</dbReference>
<evidence type="ECO:0000256" key="1">
    <source>
        <dbReference type="ARBA" id="ARBA00004651"/>
    </source>
</evidence>
<dbReference type="Proteomes" id="UP000291144">
    <property type="component" value="Unassembled WGS sequence"/>
</dbReference>
<proteinExistence type="inferred from homology"/>
<dbReference type="OrthoDB" id="9782305at2"/>
<keyword evidence="3" id="KW-0813">Transport</keyword>
<keyword evidence="6 8" id="KW-1133">Transmembrane helix</keyword>
<dbReference type="EMBL" id="SJKB01000006">
    <property type="protein sequence ID" value="TCC60194.1"/>
    <property type="molecule type" value="Genomic_DNA"/>
</dbReference>